<dbReference type="GO" id="GO:0004386">
    <property type="term" value="F:helicase activity"/>
    <property type="evidence" value="ECO:0007669"/>
    <property type="project" value="UniProtKB-KW"/>
</dbReference>
<evidence type="ECO:0000256" key="12">
    <source>
        <dbReference type="ARBA" id="ARBA00023125"/>
    </source>
</evidence>
<keyword evidence="7 14" id="KW-0347">Helicase</keyword>
<dbReference type="EC" id="3.1.-.-" evidence="14"/>
<dbReference type="NCBIfam" id="TIGR02773">
    <property type="entry name" value="addB_Gpos"/>
    <property type="match status" value="1"/>
</dbReference>
<accession>F0SZ82</accession>
<dbReference type="Pfam" id="PF12705">
    <property type="entry name" value="PDDEXK_1"/>
    <property type="match status" value="1"/>
</dbReference>
<keyword evidence="2 14" id="KW-0540">Nuclease</keyword>
<organism evidence="16 17">
    <name type="scientific">Syntrophobotulus glycolicus (strain DSM 8271 / FlGlyR)</name>
    <dbReference type="NCBI Taxonomy" id="645991"/>
    <lineage>
        <taxon>Bacteria</taxon>
        <taxon>Bacillati</taxon>
        <taxon>Bacillota</taxon>
        <taxon>Clostridia</taxon>
        <taxon>Eubacteriales</taxon>
        <taxon>Desulfitobacteriaceae</taxon>
        <taxon>Syntrophobotulus</taxon>
    </lineage>
</organism>
<dbReference type="Gene3D" id="3.90.320.10">
    <property type="match status" value="1"/>
</dbReference>
<dbReference type="Proteomes" id="UP000007488">
    <property type="component" value="Chromosome"/>
</dbReference>
<dbReference type="InterPro" id="IPR049035">
    <property type="entry name" value="ADDB_N"/>
</dbReference>
<evidence type="ECO:0000313" key="17">
    <source>
        <dbReference type="Proteomes" id="UP000007488"/>
    </source>
</evidence>
<dbReference type="SUPFAM" id="SSF52540">
    <property type="entry name" value="P-loop containing nucleoside triphosphate hydrolases"/>
    <property type="match status" value="1"/>
</dbReference>
<comment type="function">
    <text evidence="14">The heterodimer acts as both an ATP-dependent DNA helicase and an ATP-dependent, dual-direction single-stranded exonuclease. Recognizes the chi site generating a DNA molecule suitable for the initiation of homologous recombination. The AddB subunit has 5' -&gt; 3' nuclease activity but not helicase activity.</text>
</comment>
<dbReference type="RefSeq" id="WP_013626020.1">
    <property type="nucleotide sequence ID" value="NC_015172.1"/>
</dbReference>
<comment type="miscellaneous">
    <text evidence="14">Despite having conserved helicase domains, this subunit does not have helicase activity.</text>
</comment>
<dbReference type="PANTHER" id="PTHR30591:SF1">
    <property type="entry name" value="RECBCD ENZYME SUBUNIT RECC"/>
    <property type="match status" value="1"/>
</dbReference>
<keyword evidence="6 14" id="KW-0378">Hydrolase</keyword>
<evidence type="ECO:0000256" key="2">
    <source>
        <dbReference type="ARBA" id="ARBA00022722"/>
    </source>
</evidence>
<dbReference type="CDD" id="cd00882">
    <property type="entry name" value="Ras_like_GTPase"/>
    <property type="match status" value="1"/>
</dbReference>
<dbReference type="HAMAP" id="MF_01452">
    <property type="entry name" value="AddB_type1"/>
    <property type="match status" value="1"/>
</dbReference>
<dbReference type="Gene3D" id="3.40.50.300">
    <property type="entry name" value="P-loop containing nucleotide triphosphate hydrolases"/>
    <property type="match status" value="4"/>
</dbReference>
<dbReference type="InterPro" id="IPR011335">
    <property type="entry name" value="Restrct_endonuc-II-like"/>
</dbReference>
<dbReference type="GO" id="GO:0046872">
    <property type="term" value="F:metal ion binding"/>
    <property type="evidence" value="ECO:0007669"/>
    <property type="project" value="UniProtKB-KW"/>
</dbReference>
<evidence type="ECO:0000256" key="8">
    <source>
        <dbReference type="ARBA" id="ARBA00022839"/>
    </source>
</evidence>
<keyword evidence="9 14" id="KW-0067">ATP-binding</keyword>
<dbReference type="PROSITE" id="PS51217">
    <property type="entry name" value="UVRD_HELICASE_CTER"/>
    <property type="match status" value="1"/>
</dbReference>
<evidence type="ECO:0000256" key="9">
    <source>
        <dbReference type="ARBA" id="ARBA00022840"/>
    </source>
</evidence>
<evidence type="ECO:0000259" key="15">
    <source>
        <dbReference type="PROSITE" id="PS51217"/>
    </source>
</evidence>
<evidence type="ECO:0000256" key="14">
    <source>
        <dbReference type="HAMAP-Rule" id="MF_01452"/>
    </source>
</evidence>
<evidence type="ECO:0000256" key="10">
    <source>
        <dbReference type="ARBA" id="ARBA00023004"/>
    </source>
</evidence>
<keyword evidence="11 14" id="KW-0411">Iron-sulfur</keyword>
<reference evidence="17" key="2">
    <citation type="submission" date="2011-02" db="EMBL/GenBank/DDBJ databases">
        <title>The complete genome of Syntrophobotulus glycolicus DSM 8271.</title>
        <authorList>
            <person name="Lucas S."/>
            <person name="Copeland A."/>
            <person name="Lapidus A."/>
            <person name="Bruce D."/>
            <person name="Goodwin L."/>
            <person name="Pitluck S."/>
            <person name="Kyrpides N."/>
            <person name="Mavromatis K."/>
            <person name="Pagani I."/>
            <person name="Ivanova N."/>
            <person name="Mikhailova N."/>
            <person name="Chertkov O."/>
            <person name="Held B."/>
            <person name="Detter J.C."/>
            <person name="Tapia R."/>
            <person name="Han C."/>
            <person name="Land M."/>
            <person name="Hauser L."/>
            <person name="Markowitz V."/>
            <person name="Cheng J.-F."/>
            <person name="Hugenholtz P."/>
            <person name="Woyke T."/>
            <person name="Wu D."/>
            <person name="Spring S."/>
            <person name="Schroeder M."/>
            <person name="Brambilla E."/>
            <person name="Klenk H.-P."/>
            <person name="Eisen J.A."/>
        </authorList>
    </citation>
    <scope>NUCLEOTIDE SEQUENCE [LARGE SCALE GENOMIC DNA]</scope>
    <source>
        <strain evidence="17">DSM 8271 / FlGlyR</strain>
    </source>
</reference>
<comment type="cofactor">
    <cofactor evidence="14">
        <name>Mg(2+)</name>
        <dbReference type="ChEBI" id="CHEBI:18420"/>
    </cofactor>
</comment>
<gene>
    <name evidence="14" type="primary">addB</name>
    <name evidence="16" type="ordered locus">Sgly_2931</name>
</gene>
<feature type="domain" description="UvrD-like helicase C-terminal" evidence="15">
    <location>
        <begin position="277"/>
        <end position="585"/>
    </location>
</feature>
<name>F0SZ82_SYNGF</name>
<comment type="similarity">
    <text evidence="14">Belongs to the helicase family. AddB/RexB type 1 subfamily.</text>
</comment>
<keyword evidence="5 14" id="KW-0227">DNA damage</keyword>
<dbReference type="InterPro" id="IPR011604">
    <property type="entry name" value="PDDEXK-like_dom_sf"/>
</dbReference>
<keyword evidence="1 14" id="KW-0004">4Fe-4S</keyword>
<keyword evidence="17" id="KW-1185">Reference proteome</keyword>
<protein>
    <recommendedName>
        <fullName evidence="14">ATP-dependent helicase/deoxyribonuclease subunit B</fullName>
        <ecNumber evidence="14">3.1.-.-</ecNumber>
    </recommendedName>
    <alternativeName>
        <fullName evidence="14">ATP-dependent helicase/nuclease subunit AddB</fullName>
    </alternativeName>
</protein>
<reference evidence="16 17" key="1">
    <citation type="journal article" date="2011" name="Stand. Genomic Sci.">
        <title>Complete genome sequence of Syntrophobotulus glycolicus type strain (FlGlyR).</title>
        <authorList>
            <person name="Han C."/>
            <person name="Mwirichia R."/>
            <person name="Chertkov O."/>
            <person name="Held B."/>
            <person name="Lapidus A."/>
            <person name="Nolan M."/>
            <person name="Lucas S."/>
            <person name="Hammon N."/>
            <person name="Deshpande S."/>
            <person name="Cheng J.F."/>
            <person name="Tapia R."/>
            <person name="Goodwin L."/>
            <person name="Pitluck S."/>
            <person name="Huntemann M."/>
            <person name="Liolios K."/>
            <person name="Ivanova N."/>
            <person name="Pagani I."/>
            <person name="Mavromatis K."/>
            <person name="Ovchinikova G."/>
            <person name="Pati A."/>
            <person name="Chen A."/>
            <person name="Palaniappan K."/>
            <person name="Land M."/>
            <person name="Hauser L."/>
            <person name="Brambilla E.M."/>
            <person name="Rohde M."/>
            <person name="Spring S."/>
            <person name="Sikorski J."/>
            <person name="Goker M."/>
            <person name="Woyke T."/>
            <person name="Bristow J."/>
            <person name="Eisen J.A."/>
            <person name="Markowitz V."/>
            <person name="Hugenholtz P."/>
            <person name="Kyrpides N.C."/>
            <person name="Klenk H.P."/>
            <person name="Detter J.C."/>
        </authorList>
    </citation>
    <scope>NUCLEOTIDE SEQUENCE [LARGE SCALE GENOMIC DNA]</scope>
    <source>
        <strain evidence="17">DSM 8271 / FlGlyR</strain>
    </source>
</reference>
<dbReference type="OrthoDB" id="9758506at2"/>
<comment type="cofactor">
    <cofactor evidence="14">
        <name>[4Fe-4S] cluster</name>
        <dbReference type="ChEBI" id="CHEBI:49883"/>
    </cofactor>
    <text evidence="14">Binds 1 [4Fe-4S] cluster.</text>
</comment>
<keyword evidence="4 14" id="KW-0547">Nucleotide-binding</keyword>
<dbReference type="InterPro" id="IPR027417">
    <property type="entry name" value="P-loop_NTPase"/>
</dbReference>
<proteinExistence type="inferred from homology"/>
<keyword evidence="12 14" id="KW-0238">DNA-binding</keyword>
<evidence type="ECO:0000256" key="4">
    <source>
        <dbReference type="ARBA" id="ARBA00022741"/>
    </source>
</evidence>
<keyword evidence="13 14" id="KW-0234">DNA repair</keyword>
<evidence type="ECO:0000256" key="13">
    <source>
        <dbReference type="ARBA" id="ARBA00023204"/>
    </source>
</evidence>
<evidence type="ECO:0000256" key="6">
    <source>
        <dbReference type="ARBA" id="ARBA00022801"/>
    </source>
</evidence>
<feature type="binding site" evidence="14">
    <location>
        <position position="1108"/>
    </location>
    <ligand>
        <name>[4Fe-4S] cluster</name>
        <dbReference type="ChEBI" id="CHEBI:49883"/>
    </ligand>
</feature>
<dbReference type="PANTHER" id="PTHR30591">
    <property type="entry name" value="RECBCD ENZYME SUBUNIT RECC"/>
    <property type="match status" value="1"/>
</dbReference>
<dbReference type="KEGG" id="sgy:Sgly_2931"/>
<dbReference type="HOGENOM" id="CLU_007838_0_0_9"/>
<dbReference type="SUPFAM" id="SSF52980">
    <property type="entry name" value="Restriction endonuclease-like"/>
    <property type="match status" value="1"/>
</dbReference>
<keyword evidence="8 14" id="KW-0269">Exonuclease</keyword>
<dbReference type="Gene3D" id="6.10.140.1030">
    <property type="match status" value="1"/>
</dbReference>
<evidence type="ECO:0000313" key="16">
    <source>
        <dbReference type="EMBL" id="ADY57200.1"/>
    </source>
</evidence>
<feature type="binding site" evidence="14">
    <location>
        <position position="787"/>
    </location>
    <ligand>
        <name>[4Fe-4S] cluster</name>
        <dbReference type="ChEBI" id="CHEBI:49883"/>
    </ligand>
</feature>
<keyword evidence="10 14" id="KW-0408">Iron</keyword>
<evidence type="ECO:0000256" key="5">
    <source>
        <dbReference type="ARBA" id="ARBA00022763"/>
    </source>
</evidence>
<evidence type="ECO:0000256" key="11">
    <source>
        <dbReference type="ARBA" id="ARBA00023014"/>
    </source>
</evidence>
<dbReference type="EMBL" id="CP002547">
    <property type="protein sequence ID" value="ADY57200.1"/>
    <property type="molecule type" value="Genomic_DNA"/>
</dbReference>
<dbReference type="InterPro" id="IPR014140">
    <property type="entry name" value="DNA_helicase_suAddB"/>
</dbReference>
<dbReference type="GO" id="GO:0000724">
    <property type="term" value="P:double-strand break repair via homologous recombination"/>
    <property type="evidence" value="ECO:0007669"/>
    <property type="project" value="UniProtKB-UniRule"/>
</dbReference>
<evidence type="ECO:0000256" key="3">
    <source>
        <dbReference type="ARBA" id="ARBA00022723"/>
    </source>
</evidence>
<feature type="binding site" evidence="14">
    <location>
        <position position="1105"/>
    </location>
    <ligand>
        <name>[4Fe-4S] cluster</name>
        <dbReference type="ChEBI" id="CHEBI:49883"/>
    </ligand>
</feature>
<dbReference type="InterPro" id="IPR014017">
    <property type="entry name" value="DNA_helicase_UvrD-like_C"/>
</dbReference>
<dbReference type="eggNOG" id="COG3857">
    <property type="taxonomic scope" value="Bacteria"/>
</dbReference>
<dbReference type="GO" id="GO:0051539">
    <property type="term" value="F:4 iron, 4 sulfur cluster binding"/>
    <property type="evidence" value="ECO:0007669"/>
    <property type="project" value="UniProtKB-KW"/>
</dbReference>
<feature type="binding site" evidence="14">
    <location>
        <position position="1114"/>
    </location>
    <ligand>
        <name>[4Fe-4S] cluster</name>
        <dbReference type="ChEBI" id="CHEBI:49883"/>
    </ligand>
</feature>
<keyword evidence="3 14" id="KW-0479">Metal-binding</keyword>
<dbReference type="InterPro" id="IPR038726">
    <property type="entry name" value="PDDEXK_AddAB-type"/>
</dbReference>
<dbReference type="GO" id="GO:0003690">
    <property type="term" value="F:double-stranded DNA binding"/>
    <property type="evidence" value="ECO:0007669"/>
    <property type="project" value="UniProtKB-UniRule"/>
</dbReference>
<evidence type="ECO:0000256" key="7">
    <source>
        <dbReference type="ARBA" id="ARBA00022806"/>
    </source>
</evidence>
<sequence length="1147" mass="130256">MSLRVILGRAGSGKTHLCLQEIKTKITERAEHPLVMLVPEQYTFQAEKDLIAVLGTGGIFQTEVLSFRRLAFRVFNEAGGITYPHIHQAGKCMILYRILHKMKDSLKVFANSADRQGFVNTIAELITELKQYHISPHRLEEVSGEFEDDNFLKDKLLELSSIYAVFEEALRERYHDSDDDLTLAAAKIPETRTYDGAEIWIDGFDGFTVQEYSVIESLLGKAGRISVSLCADGPGIGPAGGLDIFAPTKEAYHKLVKVAQASRTEMEKPLLLETAHLPRFKNSSELAHLERYLNTYPYQTYDSKTKDIALFSAANIFSEIEAAARDIIRQCRDQNMRFRDITVVAGNLDKYQSFIEIIFAEYGIPYFLDRKVEITNHPLVRLLLAMLDIFGENWSYEAVFRYLKTGLSGIEQEKIDRLENYVLACGIRGSRWTKQEEWTMSPDFLPDEKSSGQYREQLEEINRIRLEVAGPLQEFRGKTKGRRQTAEICTAVYDFLCRIGVPAKLEQSIAEFRQSGEVNLASEYAQVWNILMEVFDQIVEIMGDEKLSLKRFADILKTGLAQFKVGLIPASLDQVLVGSPERSKSHKIKALYVLGVNDGVFPSAIIKENILSDPDRAVLGKTGIELAKDTRTQAFDEQYLIYKVLTTSGNYLRLSWPIADQEGKTLRPSIIISRIRKLFPMVAETGNVLTSTAGAEELELITGQASAFSQMVQALRRKADGREISRLWRDTCIWFAGQEEWRDRCRAVRAAFLYKNIAPPISGDKVAALYGQPAYASVSRLERYTACPFAFYVQYGLGAKERKIYRFSPPDVGTFMHGVIEAFSRQVAEQALSWRELDKEWCEIKVSQIVDEMLAKMQGTGLAASKRYTALTMRLKRVLVRAVRLIAEHIRRSGFEPLGYEMDFSESGDFPPIVIELESGEKIHLVGRIDRVDALKTAEGTYLRIVDYKSNNKEFKLADVYYGMQIQLMTYLDAIWENKGLDIPRPLLPGGLLYFRIDDPLIRGSKQTSKEEIEQAIMKQLKMKGLILADVRLIREMDRQIDGSSLIIPARINKGGGLGRSSAASFEQFNLLRKYVRNLLQHLGGEIMRGRVDIAPYRKKTANSCRYCRFGAICQFDPARKENSFKLLPDYQDAEVWKLMEEKNGHE</sequence>
<evidence type="ECO:0000256" key="1">
    <source>
        <dbReference type="ARBA" id="ARBA00022485"/>
    </source>
</evidence>
<dbReference type="Pfam" id="PF21445">
    <property type="entry name" value="ADDB_N"/>
    <property type="match status" value="1"/>
</dbReference>
<comment type="subunit">
    <text evidence="14">Heterodimer of AddA and AddB.</text>
</comment>
<dbReference type="STRING" id="645991.Sgly_2931"/>
<dbReference type="AlphaFoldDB" id="F0SZ82"/>
<dbReference type="GO" id="GO:0005524">
    <property type="term" value="F:ATP binding"/>
    <property type="evidence" value="ECO:0007669"/>
    <property type="project" value="UniProtKB-UniRule"/>
</dbReference>
<dbReference type="GO" id="GO:0008409">
    <property type="term" value="F:5'-3' exonuclease activity"/>
    <property type="evidence" value="ECO:0007669"/>
    <property type="project" value="UniProtKB-UniRule"/>
</dbReference>